<dbReference type="RefSeq" id="WP_137604428.1">
    <property type="nucleotide sequence ID" value="NZ_JARPYR010000024.1"/>
</dbReference>
<proteinExistence type="predicted"/>
<evidence type="ECO:0000313" key="7">
    <source>
        <dbReference type="Proteomes" id="UP001245561"/>
    </source>
</evidence>
<gene>
    <name evidence="6" type="ORF">P7D36_12280</name>
    <name evidence="5" type="ORF">P7D39_11040</name>
</gene>
<dbReference type="AlphaFoldDB" id="A0AAP5KSX8"/>
<reference evidence="6 8" key="1">
    <citation type="submission" date="2023-03" db="EMBL/GenBank/DDBJ databases">
        <authorList>
            <person name="Shen W."/>
            <person name="Cai J."/>
        </authorList>
    </citation>
    <scope>NUCLEOTIDE SEQUENCE</scope>
    <source>
        <strain evidence="6">P55-2</strain>
        <strain evidence="5 8">P72-2</strain>
    </source>
</reference>
<protein>
    <submittedName>
        <fullName evidence="6">Crp/Fnr family transcriptional regulator</fullName>
    </submittedName>
</protein>
<accession>A0AAP5KSX8</accession>
<dbReference type="InterPro" id="IPR000595">
    <property type="entry name" value="cNMP-bd_dom"/>
</dbReference>
<evidence type="ECO:0000313" key="6">
    <source>
        <dbReference type="EMBL" id="MDT2638260.1"/>
    </source>
</evidence>
<dbReference type="GeneID" id="86910771"/>
<comment type="caution">
    <text evidence="6">The sequence shown here is derived from an EMBL/GenBank/DDBJ whole genome shotgun (WGS) entry which is preliminary data.</text>
</comment>
<dbReference type="InterPro" id="IPR012318">
    <property type="entry name" value="HTH_CRP"/>
</dbReference>
<dbReference type="Proteomes" id="UP001256547">
    <property type="component" value="Unassembled WGS sequence"/>
</dbReference>
<dbReference type="InterPro" id="IPR014710">
    <property type="entry name" value="RmlC-like_jellyroll"/>
</dbReference>
<dbReference type="SUPFAM" id="SSF51206">
    <property type="entry name" value="cAMP-binding domain-like"/>
    <property type="match status" value="1"/>
</dbReference>
<evidence type="ECO:0000256" key="1">
    <source>
        <dbReference type="ARBA" id="ARBA00023015"/>
    </source>
</evidence>
<evidence type="ECO:0000259" key="4">
    <source>
        <dbReference type="PROSITE" id="PS51063"/>
    </source>
</evidence>
<feature type="domain" description="HTH crp-type" evidence="4">
    <location>
        <begin position="150"/>
        <end position="221"/>
    </location>
</feature>
<evidence type="ECO:0000256" key="3">
    <source>
        <dbReference type="ARBA" id="ARBA00023163"/>
    </source>
</evidence>
<dbReference type="InterPro" id="IPR036390">
    <property type="entry name" value="WH_DNA-bd_sf"/>
</dbReference>
<dbReference type="GO" id="GO:0006355">
    <property type="term" value="P:regulation of DNA-templated transcription"/>
    <property type="evidence" value="ECO:0007669"/>
    <property type="project" value="InterPro"/>
</dbReference>
<dbReference type="Gene3D" id="1.10.10.10">
    <property type="entry name" value="Winged helix-like DNA-binding domain superfamily/Winged helix DNA-binding domain"/>
    <property type="match status" value="1"/>
</dbReference>
<dbReference type="SUPFAM" id="SSF46785">
    <property type="entry name" value="Winged helix' DNA-binding domain"/>
    <property type="match status" value="1"/>
</dbReference>
<dbReference type="EMBL" id="JARPYT010000022">
    <property type="protein sequence ID" value="MDT2638260.1"/>
    <property type="molecule type" value="Genomic_DNA"/>
</dbReference>
<evidence type="ECO:0000256" key="2">
    <source>
        <dbReference type="ARBA" id="ARBA00023125"/>
    </source>
</evidence>
<dbReference type="PROSITE" id="PS51063">
    <property type="entry name" value="HTH_CRP_2"/>
    <property type="match status" value="1"/>
</dbReference>
<dbReference type="InterPro" id="IPR036388">
    <property type="entry name" value="WH-like_DNA-bd_sf"/>
</dbReference>
<dbReference type="GO" id="GO:0003677">
    <property type="term" value="F:DNA binding"/>
    <property type="evidence" value="ECO:0007669"/>
    <property type="project" value="UniProtKB-KW"/>
</dbReference>
<keyword evidence="2" id="KW-0238">DNA-binding</keyword>
<sequence>MDMLKQKWEQYGRGTSFNYSKIEKKLHGNYPIIQFDVNTPIVLRGESPQYIYFILSGVAIGTRDYEDGNEYDYFHLDKSNGSVGLLETLAQKEAIIATVSCLSKVEAIRIPSAIVYELIMQDLELLRLSLHLLADDLYDRSGNDGLFYHLEGIDRLRYFLITYYDEHITTEGSLIEVEERREKIANKLGMSVRTVGRALKKLKENQEILNKSRKIVIGQKEQQRLRENISYM</sequence>
<evidence type="ECO:0000313" key="5">
    <source>
        <dbReference type="EMBL" id="MDT2597537.1"/>
    </source>
</evidence>
<keyword evidence="3" id="KW-0804">Transcription</keyword>
<dbReference type="Pfam" id="PF00027">
    <property type="entry name" value="cNMP_binding"/>
    <property type="match status" value="1"/>
</dbReference>
<dbReference type="Proteomes" id="UP001245561">
    <property type="component" value="Unassembled WGS sequence"/>
</dbReference>
<name>A0AAP5KSX8_9ENTE</name>
<organism evidence="6 7">
    <name type="scientific">Enterococcus dongliensis</name>
    <dbReference type="NCBI Taxonomy" id="2559925"/>
    <lineage>
        <taxon>Bacteria</taxon>
        <taxon>Bacillati</taxon>
        <taxon>Bacillota</taxon>
        <taxon>Bacilli</taxon>
        <taxon>Lactobacillales</taxon>
        <taxon>Enterococcaceae</taxon>
        <taxon>Enterococcus</taxon>
    </lineage>
</organism>
<keyword evidence="1" id="KW-0805">Transcription regulation</keyword>
<keyword evidence="8" id="KW-1185">Reference proteome</keyword>
<dbReference type="InterPro" id="IPR018490">
    <property type="entry name" value="cNMP-bd_dom_sf"/>
</dbReference>
<evidence type="ECO:0000313" key="8">
    <source>
        <dbReference type="Proteomes" id="UP001256547"/>
    </source>
</evidence>
<dbReference type="Gene3D" id="2.60.120.10">
    <property type="entry name" value="Jelly Rolls"/>
    <property type="match status" value="1"/>
</dbReference>
<dbReference type="EMBL" id="JARPYR010000024">
    <property type="protein sequence ID" value="MDT2597537.1"/>
    <property type="molecule type" value="Genomic_DNA"/>
</dbReference>